<evidence type="ECO:0000313" key="3">
    <source>
        <dbReference type="RefSeq" id="XP_026490175.2"/>
    </source>
</evidence>
<dbReference type="GO" id="GO:0019185">
    <property type="term" value="C:snRNA-activating protein complex"/>
    <property type="evidence" value="ECO:0007669"/>
    <property type="project" value="TreeGrafter"/>
</dbReference>
<dbReference type="AlphaFoldDB" id="A0A8B8HZN0"/>
<dbReference type="GO" id="GO:0043565">
    <property type="term" value="F:sequence-specific DNA binding"/>
    <property type="evidence" value="ECO:0007669"/>
    <property type="project" value="TreeGrafter"/>
</dbReference>
<gene>
    <name evidence="3" type="primary">LOC113396454</name>
</gene>
<feature type="region of interest" description="Disordered" evidence="1">
    <location>
        <begin position="402"/>
        <end position="428"/>
    </location>
</feature>
<dbReference type="GeneID" id="113396454"/>
<dbReference type="GO" id="GO:0042796">
    <property type="term" value="P:snRNA transcription by RNA polymerase III"/>
    <property type="evidence" value="ECO:0007669"/>
    <property type="project" value="TreeGrafter"/>
</dbReference>
<feature type="region of interest" description="Disordered" evidence="1">
    <location>
        <begin position="288"/>
        <end position="341"/>
    </location>
</feature>
<dbReference type="Proteomes" id="UP001652626">
    <property type="component" value="Chromosome 25"/>
</dbReference>
<organism evidence="2 3">
    <name type="scientific">Vanessa tameamea</name>
    <name type="common">Kamehameha butterfly</name>
    <dbReference type="NCBI Taxonomy" id="334116"/>
    <lineage>
        <taxon>Eukaryota</taxon>
        <taxon>Metazoa</taxon>
        <taxon>Ecdysozoa</taxon>
        <taxon>Arthropoda</taxon>
        <taxon>Hexapoda</taxon>
        <taxon>Insecta</taxon>
        <taxon>Pterygota</taxon>
        <taxon>Neoptera</taxon>
        <taxon>Endopterygota</taxon>
        <taxon>Lepidoptera</taxon>
        <taxon>Glossata</taxon>
        <taxon>Ditrysia</taxon>
        <taxon>Papilionoidea</taxon>
        <taxon>Nymphalidae</taxon>
        <taxon>Nymphalinae</taxon>
        <taxon>Vanessa</taxon>
    </lineage>
</organism>
<evidence type="ECO:0000256" key="1">
    <source>
        <dbReference type="SAM" id="MobiDB-lite"/>
    </source>
</evidence>
<reference evidence="3" key="1">
    <citation type="submission" date="2025-08" db="UniProtKB">
        <authorList>
            <consortium name="RefSeq"/>
        </authorList>
    </citation>
    <scope>IDENTIFICATION</scope>
    <source>
        <tissue evidence="3">Whole body</tissue>
    </source>
</reference>
<evidence type="ECO:0000313" key="2">
    <source>
        <dbReference type="Proteomes" id="UP001652626"/>
    </source>
</evidence>
<dbReference type="OMA" id="FRIASQY"/>
<keyword evidence="2" id="KW-1185">Reference proteome</keyword>
<dbReference type="PANTHER" id="PTHR15131:SF3">
    <property type="entry name" value="SNRNA-ACTIVATING PROTEIN COMPLEX SUBUNIT 1"/>
    <property type="match status" value="1"/>
</dbReference>
<dbReference type="GO" id="GO:0042795">
    <property type="term" value="P:snRNA transcription by RNA polymerase II"/>
    <property type="evidence" value="ECO:0007669"/>
    <property type="project" value="TreeGrafter"/>
</dbReference>
<dbReference type="RefSeq" id="XP_026490175.2">
    <property type="nucleotide sequence ID" value="XM_026634390.2"/>
</dbReference>
<protein>
    <submittedName>
        <fullName evidence="3">snRNA-activating protein complex subunit 1-like</fullName>
    </submittedName>
</protein>
<proteinExistence type="predicted"/>
<accession>A0A8B8HZN0</accession>
<dbReference type="InterPro" id="IPR019188">
    <property type="entry name" value="SNAPC1"/>
</dbReference>
<dbReference type="OrthoDB" id="20127at2759"/>
<dbReference type="Pfam" id="PF09808">
    <property type="entry name" value="SNAPC1"/>
    <property type="match status" value="1"/>
</dbReference>
<dbReference type="PANTHER" id="PTHR15131">
    <property type="entry name" value="SMALL NUCLEAR RNA ACTIVATING COMPLEX, POLYPEPTIDE 1"/>
    <property type="match status" value="1"/>
</dbReference>
<name>A0A8B8HZN0_VANTA</name>
<feature type="compositionally biased region" description="Basic residues" evidence="1">
    <location>
        <begin position="321"/>
        <end position="339"/>
    </location>
</feature>
<sequence>MARYAHNIHQVHIADGFSSDCDELIHRCLKLQTLQYHSFCDIWKDLNFGMIYQGRSSGAEIAELSEEVIHIAKHYMIKDTSNFEESVAGLFLVYGLLTMQPFSGFACLRLIPEDVASINRIQVVARRERRLDVLFILGEVLVKYTQYHVAERDRGMESVLRKYLEGYTSIDKLGVRPRGVFYRQNEELDIIRDVGSITRQYTRAKNSLIGPGKRDASLQYINENLASELNASLKRIINGIIDNEKNDDDDDDDDEETTIDHYDNVQAIKSRAMTNTVNSIKHLTRIEERQEATKSPQNKSDLKVPTGKIKTGSPTKPVTTPRRRKTEPKSRNKKCKTATKSKVDDQDTIDIDLESFQKGVFVDNIAEEFGMEIMREQDLKIEDLTESTQTEVIDKAKKTGVNETENNGEESYVTGEDLRNTPSNSTSTKLTKTFKRKRKDDMPVQIQAMEFSDPNETRKKIPRDLKRTKLKSKFKRMGMLPVANFNEQK</sequence>